<comment type="caution">
    <text evidence="2">The sequence shown here is derived from an EMBL/GenBank/DDBJ whole genome shotgun (WGS) entry which is preliminary data.</text>
</comment>
<feature type="compositionally biased region" description="Basic and acidic residues" evidence="1">
    <location>
        <begin position="75"/>
        <end position="85"/>
    </location>
</feature>
<dbReference type="AlphaFoldDB" id="A0AAV7WDZ1"/>
<proteinExistence type="predicted"/>
<evidence type="ECO:0000256" key="1">
    <source>
        <dbReference type="SAM" id="MobiDB-lite"/>
    </source>
</evidence>
<reference evidence="2" key="1">
    <citation type="journal article" date="2022" name="bioRxiv">
        <title>Sequencing and chromosome-scale assembly of the giantPleurodeles waltlgenome.</title>
        <authorList>
            <person name="Brown T."/>
            <person name="Elewa A."/>
            <person name="Iarovenko S."/>
            <person name="Subramanian E."/>
            <person name="Araus A.J."/>
            <person name="Petzold A."/>
            <person name="Susuki M."/>
            <person name="Suzuki K.-i.T."/>
            <person name="Hayashi T."/>
            <person name="Toyoda A."/>
            <person name="Oliveira C."/>
            <person name="Osipova E."/>
            <person name="Leigh N.D."/>
            <person name="Simon A."/>
            <person name="Yun M.H."/>
        </authorList>
    </citation>
    <scope>NUCLEOTIDE SEQUENCE</scope>
    <source>
        <strain evidence="2">20211129_DDA</strain>
        <tissue evidence="2">Liver</tissue>
    </source>
</reference>
<accession>A0AAV7WDZ1</accession>
<dbReference type="Proteomes" id="UP001066276">
    <property type="component" value="Chromosome 1_2"/>
</dbReference>
<dbReference type="EMBL" id="JANPWB010000002">
    <property type="protein sequence ID" value="KAJ1210826.1"/>
    <property type="molecule type" value="Genomic_DNA"/>
</dbReference>
<gene>
    <name evidence="2" type="ORF">NDU88_006188</name>
</gene>
<name>A0AAV7WDZ1_PLEWA</name>
<keyword evidence="3" id="KW-1185">Reference proteome</keyword>
<feature type="region of interest" description="Disordered" evidence="1">
    <location>
        <begin position="1"/>
        <end position="143"/>
    </location>
</feature>
<evidence type="ECO:0000313" key="3">
    <source>
        <dbReference type="Proteomes" id="UP001066276"/>
    </source>
</evidence>
<evidence type="ECO:0000313" key="2">
    <source>
        <dbReference type="EMBL" id="KAJ1210826.1"/>
    </source>
</evidence>
<protein>
    <submittedName>
        <fullName evidence="2">Uncharacterized protein</fullName>
    </submittedName>
</protein>
<sequence length="224" mass="24429">MQEEEGTTDQRQLRGPLLPSDATRERCRKLQYPEETTSLRPARAPSCPRDPARDRPLGTTRPTKSEHTLTSVHPVRPEALCRSEGPEALCRSEGPGAQKNQLRAVRGPLSSSDVTRQQREDRGLTTEPATTTKDEQTEAALPPGEALLACRADSVAGLTRTPRRASRWSRCVSASRAPPRGYRAAKAVGGPATDAYYEATGNAGRICLQGSLVRAHALRAERQR</sequence>
<organism evidence="2 3">
    <name type="scientific">Pleurodeles waltl</name>
    <name type="common">Iberian ribbed newt</name>
    <dbReference type="NCBI Taxonomy" id="8319"/>
    <lineage>
        <taxon>Eukaryota</taxon>
        <taxon>Metazoa</taxon>
        <taxon>Chordata</taxon>
        <taxon>Craniata</taxon>
        <taxon>Vertebrata</taxon>
        <taxon>Euteleostomi</taxon>
        <taxon>Amphibia</taxon>
        <taxon>Batrachia</taxon>
        <taxon>Caudata</taxon>
        <taxon>Salamandroidea</taxon>
        <taxon>Salamandridae</taxon>
        <taxon>Pleurodelinae</taxon>
        <taxon>Pleurodeles</taxon>
    </lineage>
</organism>